<dbReference type="eggNOG" id="KOG0795">
    <property type="taxonomic scope" value="Eukaryota"/>
</dbReference>
<keyword evidence="7" id="KW-0057">Aromatic amino acid biosynthesis</keyword>
<dbReference type="GO" id="GO:0009073">
    <property type="term" value="P:aromatic amino acid family biosynthetic process"/>
    <property type="evidence" value="ECO:0007669"/>
    <property type="project" value="UniProtKB-KW"/>
</dbReference>
<evidence type="ECO:0000256" key="9">
    <source>
        <dbReference type="SAM" id="MobiDB-lite"/>
    </source>
</evidence>
<evidence type="ECO:0000256" key="3">
    <source>
        <dbReference type="ARBA" id="ARBA00004817"/>
    </source>
</evidence>
<evidence type="ECO:0000256" key="5">
    <source>
        <dbReference type="ARBA" id="ARBA00022490"/>
    </source>
</evidence>
<evidence type="ECO:0000256" key="7">
    <source>
        <dbReference type="ARBA" id="ARBA00023141"/>
    </source>
</evidence>
<feature type="compositionally biased region" description="Basic residues" evidence="9">
    <location>
        <begin position="13"/>
        <end position="35"/>
    </location>
</feature>
<evidence type="ECO:0000256" key="4">
    <source>
        <dbReference type="ARBA" id="ARBA00012404"/>
    </source>
</evidence>
<comment type="subcellular location">
    <subcellularLocation>
        <location evidence="2">Cytoplasm</location>
    </subcellularLocation>
</comment>
<dbReference type="KEGG" id="crb:17883007"/>
<dbReference type="Pfam" id="PF01817">
    <property type="entry name" value="CM_2"/>
    <property type="match status" value="1"/>
</dbReference>
<dbReference type="EC" id="5.4.99.5" evidence="4"/>
<dbReference type="PIRSF" id="PIRSF017318">
    <property type="entry name" value="Chor_mut_AroQ_eu"/>
    <property type="match status" value="1"/>
</dbReference>
<accession>R0HCI5</accession>
<evidence type="ECO:0000256" key="1">
    <source>
        <dbReference type="ARBA" id="ARBA00000824"/>
    </source>
</evidence>
<dbReference type="PANTHER" id="PTHR21145:SF12">
    <property type="entry name" value="CHORISMATE MUTASE"/>
    <property type="match status" value="1"/>
</dbReference>
<evidence type="ECO:0000256" key="8">
    <source>
        <dbReference type="ARBA" id="ARBA00023235"/>
    </source>
</evidence>
<dbReference type="GO" id="GO:0046417">
    <property type="term" value="P:chorismate metabolic process"/>
    <property type="evidence" value="ECO:0007669"/>
    <property type="project" value="InterPro"/>
</dbReference>
<organism evidence="11 12">
    <name type="scientific">Capsella rubella</name>
    <dbReference type="NCBI Taxonomy" id="81985"/>
    <lineage>
        <taxon>Eukaryota</taxon>
        <taxon>Viridiplantae</taxon>
        <taxon>Streptophyta</taxon>
        <taxon>Embryophyta</taxon>
        <taxon>Tracheophyta</taxon>
        <taxon>Spermatophyta</taxon>
        <taxon>Magnoliopsida</taxon>
        <taxon>eudicotyledons</taxon>
        <taxon>Gunneridae</taxon>
        <taxon>Pentapetalae</taxon>
        <taxon>rosids</taxon>
        <taxon>malvids</taxon>
        <taxon>Brassicales</taxon>
        <taxon>Brassicaceae</taxon>
        <taxon>Camelineae</taxon>
        <taxon>Capsella</taxon>
    </lineage>
</organism>
<dbReference type="InterPro" id="IPR002701">
    <property type="entry name" value="CM_II_prokaryot"/>
</dbReference>
<dbReference type="EMBL" id="KB870810">
    <property type="protein sequence ID" value="EOA22750.1"/>
    <property type="molecule type" value="Genomic_DNA"/>
</dbReference>
<feature type="region of interest" description="Disordered" evidence="9">
    <location>
        <begin position="1"/>
        <end position="47"/>
    </location>
</feature>
<dbReference type="STRING" id="81985.R0HCI5"/>
<comment type="pathway">
    <text evidence="3">Metabolic intermediate biosynthesis; prephenate biosynthesis; prephenate from chorismate: step 1/1.</text>
</comment>
<dbReference type="SUPFAM" id="SSF48600">
    <property type="entry name" value="Chorismate mutase II"/>
    <property type="match status" value="1"/>
</dbReference>
<keyword evidence="12" id="KW-1185">Reference proteome</keyword>
<dbReference type="GO" id="GO:0008652">
    <property type="term" value="P:amino acid biosynthetic process"/>
    <property type="evidence" value="ECO:0007669"/>
    <property type="project" value="UniProtKB-KW"/>
</dbReference>
<dbReference type="FunFam" id="1.10.590.10:FF:000001">
    <property type="entry name" value="Chorismate mutase"/>
    <property type="match status" value="1"/>
</dbReference>
<gene>
    <name evidence="11" type="ORF">CARUB_v10003462mg</name>
</gene>
<evidence type="ECO:0000256" key="2">
    <source>
        <dbReference type="ARBA" id="ARBA00004496"/>
    </source>
</evidence>
<feature type="compositionally biased region" description="Basic and acidic residues" evidence="9">
    <location>
        <begin position="1"/>
        <end position="12"/>
    </location>
</feature>
<evidence type="ECO:0000256" key="6">
    <source>
        <dbReference type="ARBA" id="ARBA00022605"/>
    </source>
</evidence>
<keyword evidence="6" id="KW-0028">Amino-acid biosynthesis</keyword>
<dbReference type="InterPro" id="IPR036263">
    <property type="entry name" value="Chorismate_II_sf"/>
</dbReference>
<keyword evidence="8" id="KW-0413">Isomerase</keyword>
<keyword evidence="5" id="KW-0963">Cytoplasm</keyword>
<feature type="non-terminal residue" evidence="11">
    <location>
        <position position="1"/>
    </location>
</feature>
<dbReference type="PROSITE" id="PS51169">
    <property type="entry name" value="CHORISMATE_MUT_3"/>
    <property type="match status" value="1"/>
</dbReference>
<dbReference type="PANTHER" id="PTHR21145">
    <property type="entry name" value="CHORISMATE MUTASE"/>
    <property type="match status" value="1"/>
</dbReference>
<dbReference type="GO" id="GO:0005737">
    <property type="term" value="C:cytoplasm"/>
    <property type="evidence" value="ECO:0007669"/>
    <property type="project" value="UniProtKB-SubCell"/>
</dbReference>
<evidence type="ECO:0000313" key="11">
    <source>
        <dbReference type="EMBL" id="EOA22750.1"/>
    </source>
</evidence>
<dbReference type="UniPathway" id="UPA00120">
    <property type="reaction ID" value="UER00203"/>
</dbReference>
<evidence type="ECO:0000313" key="12">
    <source>
        <dbReference type="Proteomes" id="UP000029121"/>
    </source>
</evidence>
<dbReference type="NCBIfam" id="TIGR01802">
    <property type="entry name" value="CM_pl-yst"/>
    <property type="match status" value="1"/>
</dbReference>
<evidence type="ECO:0000259" key="10">
    <source>
        <dbReference type="Pfam" id="PF01817"/>
    </source>
</evidence>
<dbReference type="GO" id="GO:0042803">
    <property type="term" value="F:protein homodimerization activity"/>
    <property type="evidence" value="ECO:0007669"/>
    <property type="project" value="UniProtKB-ARBA"/>
</dbReference>
<dbReference type="Gene3D" id="1.10.590.10">
    <property type="entry name" value="Chorismate mutase, AroQ class superfamily, eukaryotic"/>
    <property type="match status" value="1"/>
</dbReference>
<dbReference type="GO" id="GO:1901747">
    <property type="term" value="P:prephenate(2-) biosynthetic process"/>
    <property type="evidence" value="ECO:0007669"/>
    <property type="project" value="UniProtKB-ARBA"/>
</dbReference>
<dbReference type="InterPro" id="IPR008238">
    <property type="entry name" value="Chorismate_mutase_AroQ_euk"/>
</dbReference>
<dbReference type="Proteomes" id="UP000029121">
    <property type="component" value="Unassembled WGS sequence"/>
</dbReference>
<feature type="domain" description="Chorismate mutase" evidence="10">
    <location>
        <begin position="181"/>
        <end position="291"/>
    </location>
</feature>
<dbReference type="GO" id="GO:0004106">
    <property type="term" value="F:chorismate mutase activity"/>
    <property type="evidence" value="ECO:0007669"/>
    <property type="project" value="UniProtKB-EC"/>
</dbReference>
<protein>
    <recommendedName>
        <fullName evidence="4">chorismate mutase</fullName>
        <ecNumber evidence="4">5.4.99.5</ecNumber>
    </recommendedName>
</protein>
<sequence length="300" mass="34484">RSKEFKARETQKPRKLRKRKKPKKKKKKLRFRRSGMAKVNVSDSGTVGSSVLSLDSIRESLIRQEDTIVFSLIGRAQFPLNSPAFEGSPSLDSANSSSLTEFFVREIEFLQAKVGRYENPEENPFFLDNIPHSVFPTHKYPTALHPKALSVNINKQIWDVYFKELLPLFVKPGDDGNYPSTAASDLACLQALSRRIHYGKFVAEVKFRDAPQDYEPAIRAKDREALMKLLTFEKVEEMVKKRVQKKAETFGQEVKCISDSGDGSEKKYKVDPFLVSRIYGEWLIPLTKFVEVEYLLRRLD</sequence>
<reference evidence="12" key="1">
    <citation type="journal article" date="2013" name="Nat. Genet.">
        <title>The Capsella rubella genome and the genomic consequences of rapid mating system evolution.</title>
        <authorList>
            <person name="Slotte T."/>
            <person name="Hazzouri K.M."/>
            <person name="Agren J.A."/>
            <person name="Koenig D."/>
            <person name="Maumus F."/>
            <person name="Guo Y.L."/>
            <person name="Steige K."/>
            <person name="Platts A.E."/>
            <person name="Escobar J.S."/>
            <person name="Newman L.K."/>
            <person name="Wang W."/>
            <person name="Mandakova T."/>
            <person name="Vello E."/>
            <person name="Smith L.M."/>
            <person name="Henz S.R."/>
            <person name="Steffen J."/>
            <person name="Takuno S."/>
            <person name="Brandvain Y."/>
            <person name="Coop G."/>
            <person name="Andolfatto P."/>
            <person name="Hu T.T."/>
            <person name="Blanchette M."/>
            <person name="Clark R.M."/>
            <person name="Quesneville H."/>
            <person name="Nordborg M."/>
            <person name="Gaut B.S."/>
            <person name="Lysak M.A."/>
            <person name="Jenkins J."/>
            <person name="Grimwood J."/>
            <person name="Chapman J."/>
            <person name="Prochnik S."/>
            <person name="Shu S."/>
            <person name="Rokhsar D."/>
            <person name="Schmutz J."/>
            <person name="Weigel D."/>
            <person name="Wright S.I."/>
        </authorList>
    </citation>
    <scope>NUCLEOTIDE SEQUENCE [LARGE SCALE GENOMIC DNA]</scope>
    <source>
        <strain evidence="12">cv. Monte Gargano</strain>
    </source>
</reference>
<name>R0HCI5_9BRAS</name>
<comment type="catalytic activity">
    <reaction evidence="1">
        <text>chorismate = prephenate</text>
        <dbReference type="Rhea" id="RHEA:13897"/>
        <dbReference type="ChEBI" id="CHEBI:29748"/>
        <dbReference type="ChEBI" id="CHEBI:29934"/>
        <dbReference type="EC" id="5.4.99.5"/>
    </reaction>
</comment>
<dbReference type="AlphaFoldDB" id="R0HCI5"/>
<proteinExistence type="predicted"/>
<dbReference type="InterPro" id="IPR037039">
    <property type="entry name" value="CM_AroQ_sf_eucaryotic"/>
</dbReference>
<dbReference type="OrthoDB" id="191918at2759"/>